<protein>
    <recommendedName>
        <fullName evidence="3">DUF4901 domain-containing protein</fullName>
    </recommendedName>
</protein>
<reference evidence="1 2" key="1">
    <citation type="submission" date="2014-03" db="EMBL/GenBank/DDBJ databases">
        <authorList>
            <person name="Urmite Genomes U."/>
        </authorList>
    </citation>
    <scope>NUCLEOTIDE SEQUENCE [LARGE SCALE GENOMIC DNA]</scope>
    <source>
        <strain evidence="1 2">Vm-5</strain>
    </source>
</reference>
<dbReference type="RefSeq" id="WP_021289960.1">
    <property type="nucleotide sequence ID" value="NZ_BNER01000001.1"/>
</dbReference>
<evidence type="ECO:0000313" key="2">
    <source>
        <dbReference type="Proteomes" id="UP000028875"/>
    </source>
</evidence>
<sequence>MHESIQQLISHTAERLGLHTYYLKHHYFTKQKNAIGEIQYELTMEWFPNDHTDHQEDELNPPGTAVVDVDIHTGKIQTIIFVEGTSYSTSESLANIASNSEATIEWIEEMTDLEFGRQFQLISESEREMQFRAAVDNIPVYPGGVIQVEFNQEGQLVLFSINGSFPSEHQIHWEPFALTPSIVEPIASNQCKLFEIPVESAQEWKSIYGTTTFFLTNNGKTALAYESVEASSFQYHIDQIITWEGTTNQSIPLKEIDLSTEVTEEQALTNLADTEISTLSSAKKTKAREAVQRLLQQEFSEDSGKWRLATIYREHTYLFAELRPVEPGHRIIEPKLTMILDASTLEPLNYTDNRILMEIFQDFKVADTPVITKKEAFEKLHNHLEITPVYVYQPHQKSYILCGKIECANGVDAVTGEVVNLDE</sequence>
<dbReference type="eggNOG" id="ENOG502Z98I">
    <property type="taxonomic scope" value="Bacteria"/>
</dbReference>
<reference evidence="2" key="2">
    <citation type="submission" date="2014-05" db="EMBL/GenBank/DDBJ databases">
        <title>Draft genome sequence of Virgibacillus massiliensis Vm-5.</title>
        <authorList>
            <person name="Khelaifia S."/>
            <person name="Croce O."/>
            <person name="Lagier J.C."/>
            <person name="Raoult D."/>
        </authorList>
    </citation>
    <scope>NUCLEOTIDE SEQUENCE [LARGE SCALE GENOMIC DNA]</scope>
    <source>
        <strain evidence="2">Vm-5</strain>
    </source>
</reference>
<evidence type="ECO:0000313" key="1">
    <source>
        <dbReference type="EMBL" id="CDQ38166.1"/>
    </source>
</evidence>
<accession>A0A024Q899</accession>
<evidence type="ECO:0008006" key="3">
    <source>
        <dbReference type="Google" id="ProtNLM"/>
    </source>
</evidence>
<proteinExistence type="predicted"/>
<dbReference type="OrthoDB" id="2431483at2"/>
<dbReference type="EMBL" id="CCDP010000001">
    <property type="protein sequence ID" value="CDQ38166.1"/>
    <property type="molecule type" value="Genomic_DNA"/>
</dbReference>
<keyword evidence="2" id="KW-1185">Reference proteome</keyword>
<name>A0A024Q899_9BACI</name>
<dbReference type="Proteomes" id="UP000028875">
    <property type="component" value="Unassembled WGS sequence"/>
</dbReference>
<organism evidence="1 2">
    <name type="scientific">Virgibacillus massiliensis</name>
    <dbReference type="NCBI Taxonomy" id="1462526"/>
    <lineage>
        <taxon>Bacteria</taxon>
        <taxon>Bacillati</taxon>
        <taxon>Bacillota</taxon>
        <taxon>Bacilli</taxon>
        <taxon>Bacillales</taxon>
        <taxon>Bacillaceae</taxon>
        <taxon>Virgibacillus</taxon>
    </lineage>
</organism>
<dbReference type="AlphaFoldDB" id="A0A024Q899"/>
<gene>
    <name evidence="1" type="ORF">BN990_00433</name>
</gene>
<dbReference type="STRING" id="1462526.BN990_00433"/>
<comment type="caution">
    <text evidence="1">The sequence shown here is derived from an EMBL/GenBank/DDBJ whole genome shotgun (WGS) entry which is preliminary data.</text>
</comment>